<feature type="compositionally biased region" description="Pro residues" evidence="1">
    <location>
        <begin position="903"/>
        <end position="914"/>
    </location>
</feature>
<gene>
    <name evidence="2" type="ORF">TR113767</name>
</gene>
<feature type="compositionally biased region" description="Polar residues" evidence="1">
    <location>
        <begin position="1090"/>
        <end position="1103"/>
    </location>
</feature>
<protein>
    <recommendedName>
        <fullName evidence="3">ALMS motif domain-containing protein</fullName>
    </recommendedName>
</protein>
<evidence type="ECO:0000313" key="2">
    <source>
        <dbReference type="EMBL" id="JAP61136.1"/>
    </source>
</evidence>
<feature type="region of interest" description="Disordered" evidence="1">
    <location>
        <begin position="1373"/>
        <end position="1406"/>
    </location>
</feature>
<evidence type="ECO:0008006" key="3">
    <source>
        <dbReference type="Google" id="ProtNLM"/>
    </source>
</evidence>
<feature type="region of interest" description="Disordered" evidence="1">
    <location>
        <begin position="848"/>
        <end position="886"/>
    </location>
</feature>
<proteinExistence type="predicted"/>
<sequence>MSMTSASELLSILTVPGRKSRSSFCACFESEFFPLSPVRSTSSSSSSSSSFSACLESPLVLPPAPSEHSSWGSHSCSKGKLKIDTDTIQASASSSTPPLLDNEEEQFNSPPSNYREPDGVKDIPTPGRHSTPTCDLTSTSERQLQWDYAADLAAWRFDFSRARTANQNAATVTAAAAAADENGPVEKIDSREDSGEGVWTWPALTETTTAWRANRRHQVSASTSTTSTTVATTMAARAMKSPQTDGENAASRSTSMTTYERLSLVSSSNHEDHLCTSVWYSGSFPTLSTSSAKCHSVTSLPASGYLEHRTDQTTTSVYGGDRQVDAGDSFPREITSCALSANESFSRASNSAVSNVAALSSNNNNDPVRVSRGQQTPLDISVPLKELKSEEEVKPNHQCHTPSVKQRATDRFLTLPHNLRHNHSSSPKTVDTSINVSPSTATVSTYTTRKFRSSTRFRDTEDGACQTDECKFQETPLHSIGESTKDSGGERLQKHLGSTGNILQVPSPLHRVPTVGSQVSQTATTTYATDETGNCQDLVENEVHNTLRAFSTAESRAHRSICSLRKHAKDVLAATEEAESELRLRLHNLRKALSADTSGSVMLTAGPGEGSNERKCGQTLSPRIAVLNRQPEPDGIKSHRERESTVESEAVKRELCPDPKPSWDQGTKLVPLLDFNSSAISQGDLTETDNEPSGQKLEDYRGPSETSMNNPETKCANETPPVDQQNLSHMPQVHQRSGTINSTPKPAPARSTHFPNNFSDSEARNETPLCAATRIGPLTEDIAGEVGAPSPPIEKTMEMAAFSSVSSLCTKSESTVPGNLSRVLEVPLPCQCPLSDISLKLRGLIEPTTYDSPANHESLKDETSRREDKQQLQTTAPSPTSFYDRRDDWANIPRALGLCSSLKPPPPCDLPAPAEPVTSMRPSKTDQPDSLVHRSFTSCCHGEFACERLPPPLHTSGTQVTPVEDDKEVVITPTELSDTPTMLTGGVPAVDEFRCKLEELIRQEMVKLKRTKQAYMSRKQIVVGLLALLKREPSAPDPPKSTAVVMSNTTCTHNQQNNEDYCGDQAAEAAREGPIKHPKSSPSARVPQHCDSNTQWQPEATNENSEEAVRQRGYGTGVRGGKKVDVEKMYTEYMDTVRVNRRTGGILRREDHWPPQTATLSPTPEFYDQREDWANVPRALRRSPAAYTEDSENYRPTERPSVHHQRDFRSFAENQLGEVMKALVTSARYKTRGHRPYDPWGLDSESPPPEMLLNTARAARGGLCWFEPVTNQPAPDGTAACALRKSLEREHARQSNLYWNSFYANRNQNHSTDFQETVRCDMRHPKDDNGPNSPPSVGDLQAAFKSRMQNFVARSRGRQQWIRLSAQERHLRPDTGVTSQKRQPGLAGRLDGIRRPPPAAPEPSEVVDRNLNNFCWSHAPRPTTRRRRSTSFIRQPMDPFDQHRLLQAKRISHLLSNRIKMKVFSEKVRRNILGRRAAWV</sequence>
<feature type="compositionally biased region" description="Polar residues" evidence="1">
    <location>
        <begin position="871"/>
        <end position="881"/>
    </location>
</feature>
<reference evidence="2" key="1">
    <citation type="submission" date="2016-01" db="EMBL/GenBank/DDBJ databases">
        <title>Reference transcriptome for the parasite Schistocephalus solidus: insights into the molecular evolution of parasitism.</title>
        <authorList>
            <person name="Hebert F.O."/>
            <person name="Grambauer S."/>
            <person name="Barber I."/>
            <person name="Landry C.R."/>
            <person name="Aubin-Horth N."/>
        </authorList>
    </citation>
    <scope>NUCLEOTIDE SEQUENCE</scope>
</reference>
<feature type="region of interest" description="Disordered" evidence="1">
    <location>
        <begin position="1067"/>
        <end position="1120"/>
    </location>
</feature>
<feature type="region of interest" description="Disordered" evidence="1">
    <location>
        <begin position="903"/>
        <end position="930"/>
    </location>
</feature>
<feature type="region of interest" description="Disordered" evidence="1">
    <location>
        <begin position="735"/>
        <end position="766"/>
    </location>
</feature>
<accession>A0A0V0J5X6</accession>
<feature type="region of interest" description="Disordered" evidence="1">
    <location>
        <begin position="89"/>
        <end position="138"/>
    </location>
</feature>
<organism evidence="2">
    <name type="scientific">Schistocephalus solidus</name>
    <name type="common">Tapeworm</name>
    <dbReference type="NCBI Taxonomy" id="70667"/>
    <lineage>
        <taxon>Eukaryota</taxon>
        <taxon>Metazoa</taxon>
        <taxon>Spiralia</taxon>
        <taxon>Lophotrochozoa</taxon>
        <taxon>Platyhelminthes</taxon>
        <taxon>Cestoda</taxon>
        <taxon>Eucestoda</taxon>
        <taxon>Diphyllobothriidea</taxon>
        <taxon>Diphyllobothriidae</taxon>
        <taxon>Schistocephalus</taxon>
    </lineage>
</organism>
<feature type="compositionally biased region" description="Basic and acidic residues" evidence="1">
    <location>
        <begin position="631"/>
        <end position="657"/>
    </location>
</feature>
<evidence type="ECO:0000256" key="1">
    <source>
        <dbReference type="SAM" id="MobiDB-lite"/>
    </source>
</evidence>
<feature type="compositionally biased region" description="Polar residues" evidence="1">
    <location>
        <begin position="128"/>
        <end position="138"/>
    </location>
</feature>
<feature type="compositionally biased region" description="Basic and acidic residues" evidence="1">
    <location>
        <begin position="857"/>
        <end position="870"/>
    </location>
</feature>
<feature type="region of interest" description="Disordered" evidence="1">
    <location>
        <begin position="627"/>
        <end position="668"/>
    </location>
</feature>
<dbReference type="EMBL" id="GEEE01002089">
    <property type="protein sequence ID" value="JAP61136.1"/>
    <property type="molecule type" value="Transcribed_RNA"/>
</dbReference>
<feature type="compositionally biased region" description="Polar residues" evidence="1">
    <location>
        <begin position="735"/>
        <end position="744"/>
    </location>
</feature>
<name>A0A0V0J5X6_SCHSO</name>
<feature type="region of interest" description="Disordered" evidence="1">
    <location>
        <begin position="680"/>
        <end position="722"/>
    </location>
</feature>